<dbReference type="InterPro" id="IPR002104">
    <property type="entry name" value="Integrase_catalytic"/>
</dbReference>
<gene>
    <name evidence="3" type="ORF">QJS35_30500</name>
</gene>
<evidence type="ECO:0000313" key="4">
    <source>
        <dbReference type="Proteomes" id="UP001493487"/>
    </source>
</evidence>
<evidence type="ECO:0000256" key="1">
    <source>
        <dbReference type="ARBA" id="ARBA00023172"/>
    </source>
</evidence>
<dbReference type="InterPro" id="IPR013762">
    <property type="entry name" value="Integrase-like_cat_sf"/>
</dbReference>
<dbReference type="EMBL" id="JASKHM010000024">
    <property type="protein sequence ID" value="MEQ4486716.1"/>
    <property type="molecule type" value="Genomic_DNA"/>
</dbReference>
<dbReference type="Pfam" id="PF00589">
    <property type="entry name" value="Phage_integrase"/>
    <property type="match status" value="1"/>
</dbReference>
<keyword evidence="4" id="KW-1185">Reference proteome</keyword>
<dbReference type="SUPFAM" id="SSF56349">
    <property type="entry name" value="DNA breaking-rejoining enzymes"/>
    <property type="match status" value="1"/>
</dbReference>
<evidence type="ECO:0000313" key="3">
    <source>
        <dbReference type="EMBL" id="MEQ4486716.1"/>
    </source>
</evidence>
<name>A0ABV1L4K4_9BACL</name>
<dbReference type="PANTHER" id="PTHR30349">
    <property type="entry name" value="PHAGE INTEGRASE-RELATED"/>
    <property type="match status" value="1"/>
</dbReference>
<reference evidence="3 4" key="1">
    <citation type="journal article" date="2023" name="Genome Announc.">
        <title>Pan-Genome Analyses of the Genus Cohnella and Proposal of the Novel Species Cohnella silvisoli sp. nov., Isolated from Forest Soil.</title>
        <authorList>
            <person name="Wang C."/>
            <person name="Mao L."/>
            <person name="Bao G."/>
            <person name="Zhu H."/>
        </authorList>
    </citation>
    <scope>NUCLEOTIDE SEQUENCE [LARGE SCALE GENOMIC DNA]</scope>
    <source>
        <strain evidence="3 4">NL03-T5-1</strain>
    </source>
</reference>
<proteinExistence type="predicted"/>
<comment type="caution">
    <text evidence="3">The sequence shown here is derived from an EMBL/GenBank/DDBJ whole genome shotgun (WGS) entry which is preliminary data.</text>
</comment>
<organism evidence="3 4">
    <name type="scientific">Cohnella silvisoli</name>
    <dbReference type="NCBI Taxonomy" id="2873699"/>
    <lineage>
        <taxon>Bacteria</taxon>
        <taxon>Bacillati</taxon>
        <taxon>Bacillota</taxon>
        <taxon>Bacilli</taxon>
        <taxon>Bacillales</taxon>
        <taxon>Paenibacillaceae</taxon>
        <taxon>Cohnella</taxon>
    </lineage>
</organism>
<keyword evidence="1" id="KW-0233">DNA recombination</keyword>
<sequence length="202" mass="23489">MSTVQPIRDKEVVAEIASTLRFTSERNYIFFCMGVYSGLRVSDLLTLQVSAVRNQTHISLIEHKTRNTRKKVKKKKFIIHPDLYDDLQRYIEGMEDDEFLFASRQKKTKSGERGQPFNRATAYRMLNKIAKPFGLKEIGCHTLRKTWGYQLLTNAEPDQAPYVLALLMEMFGHSDPMYTFRYLGLTQDAMDTAIRRLSYTKS</sequence>
<dbReference type="InterPro" id="IPR011010">
    <property type="entry name" value="DNA_brk_join_enz"/>
</dbReference>
<dbReference type="RefSeq" id="WP_232189797.1">
    <property type="nucleotide sequence ID" value="NZ_JAIOAP010000023.1"/>
</dbReference>
<evidence type="ECO:0000259" key="2">
    <source>
        <dbReference type="PROSITE" id="PS51898"/>
    </source>
</evidence>
<protein>
    <submittedName>
        <fullName evidence="3">Tyrosine-type recombinase/integrase</fullName>
    </submittedName>
</protein>
<dbReference type="InterPro" id="IPR050090">
    <property type="entry name" value="Tyrosine_recombinase_XerCD"/>
</dbReference>
<feature type="domain" description="Tyr recombinase" evidence="2">
    <location>
        <begin position="2"/>
        <end position="195"/>
    </location>
</feature>
<accession>A0ABV1L4K4</accession>
<dbReference type="Proteomes" id="UP001493487">
    <property type="component" value="Unassembled WGS sequence"/>
</dbReference>
<dbReference type="PANTHER" id="PTHR30349:SF82">
    <property type="entry name" value="INTEGRASE_RECOMBINASE YOEC-RELATED"/>
    <property type="match status" value="1"/>
</dbReference>
<dbReference type="PROSITE" id="PS51898">
    <property type="entry name" value="TYR_RECOMBINASE"/>
    <property type="match status" value="1"/>
</dbReference>
<dbReference type="Gene3D" id="1.10.443.10">
    <property type="entry name" value="Intergrase catalytic core"/>
    <property type="match status" value="1"/>
</dbReference>